<keyword evidence="23" id="KW-1185">Reference proteome</keyword>
<dbReference type="GO" id="GO:0052855">
    <property type="term" value="F:ADP-dependent NAD(P)H-hydrate dehydratase activity"/>
    <property type="evidence" value="ECO:0007669"/>
    <property type="project" value="UniProtKB-UniRule"/>
</dbReference>
<comment type="cofactor">
    <cofactor evidence="18 19">
        <name>K(+)</name>
        <dbReference type="ChEBI" id="CHEBI:29103"/>
    </cofactor>
    <text evidence="18 19">Binds 1 potassium ion per subunit.</text>
</comment>
<comment type="similarity">
    <text evidence="18">Belongs to the NnrE/AIBP family.</text>
</comment>
<dbReference type="SUPFAM" id="SSF64153">
    <property type="entry name" value="YjeF N-terminal domain-like"/>
    <property type="match status" value="1"/>
</dbReference>
<evidence type="ECO:0000256" key="10">
    <source>
        <dbReference type="ARBA" id="ARBA00023027"/>
    </source>
</evidence>
<dbReference type="Gene3D" id="3.40.50.10260">
    <property type="entry name" value="YjeF N-terminal domain"/>
    <property type="match status" value="1"/>
</dbReference>
<dbReference type="STRING" id="990268.JCM19235_6636"/>
<evidence type="ECO:0000256" key="13">
    <source>
        <dbReference type="ARBA" id="ARBA00023268"/>
    </source>
</evidence>
<dbReference type="InterPro" id="IPR036652">
    <property type="entry name" value="YjeF_N_dom_sf"/>
</dbReference>
<comment type="caution">
    <text evidence="22">The sequence shown here is derived from an EMBL/GenBank/DDBJ whole genome shotgun (WGS) entry which is preliminary data.</text>
</comment>
<dbReference type="GO" id="GO:0110051">
    <property type="term" value="P:metabolite repair"/>
    <property type="evidence" value="ECO:0007669"/>
    <property type="project" value="TreeGrafter"/>
</dbReference>
<comment type="catalytic activity">
    <reaction evidence="16 17 19">
        <text>(6S)-NADPHX + ADP = AMP + phosphate + NADPH + H(+)</text>
        <dbReference type="Rhea" id="RHEA:32235"/>
        <dbReference type="ChEBI" id="CHEBI:15378"/>
        <dbReference type="ChEBI" id="CHEBI:43474"/>
        <dbReference type="ChEBI" id="CHEBI:57783"/>
        <dbReference type="ChEBI" id="CHEBI:64076"/>
        <dbReference type="ChEBI" id="CHEBI:456215"/>
        <dbReference type="ChEBI" id="CHEBI:456216"/>
        <dbReference type="EC" id="4.2.1.136"/>
    </reaction>
</comment>
<feature type="binding site" evidence="17">
    <location>
        <position position="326"/>
    </location>
    <ligand>
        <name>(6S)-NADPHX</name>
        <dbReference type="ChEBI" id="CHEBI:64076"/>
    </ligand>
</feature>
<evidence type="ECO:0000313" key="23">
    <source>
        <dbReference type="Proteomes" id="UP000029228"/>
    </source>
</evidence>
<protein>
    <recommendedName>
        <fullName evidence="19">Bifunctional NAD(P)H-hydrate repair enzyme</fullName>
    </recommendedName>
    <alternativeName>
        <fullName evidence="19">Nicotinamide nucleotide repair protein</fullName>
    </alternativeName>
    <domain>
        <recommendedName>
            <fullName evidence="19">ADP-dependent (S)-NAD(P)H-hydrate dehydratase</fullName>
            <ecNumber evidence="19">4.2.1.136</ecNumber>
        </recommendedName>
        <alternativeName>
            <fullName evidence="19">ADP-dependent NAD(P)HX dehydratase</fullName>
        </alternativeName>
    </domain>
    <domain>
        <recommendedName>
            <fullName evidence="19">NAD(P)H-hydrate epimerase</fullName>
            <ecNumber evidence="19">5.1.99.6</ecNumber>
        </recommendedName>
    </domain>
</protein>
<feature type="binding site" evidence="18">
    <location>
        <begin position="68"/>
        <end position="72"/>
    </location>
    <ligand>
        <name>(6S)-NADPHX</name>
        <dbReference type="ChEBI" id="CHEBI:64076"/>
    </ligand>
</feature>
<keyword evidence="13" id="KW-0511">Multifunctional enzyme</keyword>
<dbReference type="Gene3D" id="3.40.1190.20">
    <property type="match status" value="1"/>
</dbReference>
<feature type="binding site" evidence="17">
    <location>
        <position position="266"/>
    </location>
    <ligand>
        <name>(6S)-NADPHX</name>
        <dbReference type="ChEBI" id="CHEBI:64076"/>
    </ligand>
</feature>
<comment type="function">
    <text evidence="18">Catalyzes the epimerization of the S- and R-forms of NAD(P)HX, a damaged form of NAD(P)H that is a result of enzymatic or heat-dependent hydration. This is a prerequisite for the S-specific NAD(P)H-hydrate dehydratase to allow the repair of both epimers of NAD(P)HX.</text>
</comment>
<evidence type="ECO:0000256" key="3">
    <source>
        <dbReference type="ARBA" id="ARBA00006001"/>
    </source>
</evidence>
<keyword evidence="11 18" id="KW-0413">Isomerase</keyword>
<feature type="binding site" evidence="18">
    <location>
        <position position="165"/>
    </location>
    <ligand>
        <name>(6S)-NADPHX</name>
        <dbReference type="ChEBI" id="CHEBI:64076"/>
    </ligand>
</feature>
<evidence type="ECO:0000256" key="16">
    <source>
        <dbReference type="ARBA" id="ARBA00049209"/>
    </source>
</evidence>
<evidence type="ECO:0000256" key="8">
    <source>
        <dbReference type="ARBA" id="ARBA00022857"/>
    </source>
</evidence>
<dbReference type="Pfam" id="PF03853">
    <property type="entry name" value="YjeF_N"/>
    <property type="match status" value="1"/>
</dbReference>
<dbReference type="PANTHER" id="PTHR12592:SF0">
    <property type="entry name" value="ATP-DEPENDENT (S)-NAD(P)H-HYDRATE DEHYDRATASE"/>
    <property type="match status" value="1"/>
</dbReference>
<evidence type="ECO:0000256" key="18">
    <source>
        <dbReference type="HAMAP-Rule" id="MF_01966"/>
    </source>
</evidence>
<feature type="binding site" evidence="18">
    <location>
        <begin position="136"/>
        <end position="142"/>
    </location>
    <ligand>
        <name>(6S)-NADPHX</name>
        <dbReference type="ChEBI" id="CHEBI:64076"/>
    </ligand>
</feature>
<dbReference type="InterPro" id="IPR004443">
    <property type="entry name" value="YjeF_N_dom"/>
</dbReference>
<dbReference type="Pfam" id="PF01256">
    <property type="entry name" value="Carb_kinase"/>
    <property type="match status" value="1"/>
</dbReference>
<keyword evidence="5 18" id="KW-0479">Metal-binding</keyword>
<comment type="function">
    <text evidence="14 19">Bifunctional enzyme that catalyzes the epimerization of the S- and R-forms of NAD(P)HX and the dehydration of the S-form of NAD(P)HX at the expense of ADP, which is converted to AMP. This allows the repair of both epimers of NAD(P)HX, a damaged form of NAD(P)H that is a result of enzymatic or heat-dependent hydration.</text>
</comment>
<evidence type="ECO:0000256" key="14">
    <source>
        <dbReference type="ARBA" id="ARBA00025153"/>
    </source>
</evidence>
<dbReference type="PROSITE" id="PS51383">
    <property type="entry name" value="YJEF_C_3"/>
    <property type="match status" value="1"/>
</dbReference>
<evidence type="ECO:0000256" key="11">
    <source>
        <dbReference type="ARBA" id="ARBA00023235"/>
    </source>
</evidence>
<feature type="binding site" evidence="18">
    <location>
        <position position="69"/>
    </location>
    <ligand>
        <name>K(+)</name>
        <dbReference type="ChEBI" id="CHEBI:29103"/>
    </ligand>
</feature>
<feature type="binding site" evidence="17">
    <location>
        <position position="443"/>
    </location>
    <ligand>
        <name>AMP</name>
        <dbReference type="ChEBI" id="CHEBI:456215"/>
    </ligand>
</feature>
<sequence>MNTNHHFTTLPEALYTSLQVREGERAAAKACGIDMYTLMLHAGQSVFECLMSQFGNVSSILICCGKGNNGGDGYVVGKLALEHNIDVELWQLGSSNALVGDAARARDDFLAAGGSISSPKNVVPENTDVIVDALLGTGISGDVRDFYSHVIDRINQAAASVIAVDTPSGLNTDTGAIAGNAVLADATVTFIGTKQGLVTARARTFTGQLYFAGLGVDSIFAQQNAPSALLTNHSWLELIKKRPRDAHKGTQGSVLLVGGNNGMGGAAYLASCSALRAGAGLVATLCHAESLLSIRSLLPEAMVSEADSQELARRSTWSKALCIGPGLGRDEWGKNVFSHVFNQARSHEKPMVIDADGLYWLAAEEKVEAYSNYVLTPHPGEAARLLNCATTDIEADRFNAIKRLQAKYGGVVVLKGAGTLISDGKTVVVCHAGNEGMATGGMGDVLAGVIASILAQGYPMFKAAVIGTLVHSLAADKNVTRYGKAGLMASDLLDEIRLCINGLET</sequence>
<evidence type="ECO:0000256" key="4">
    <source>
        <dbReference type="ARBA" id="ARBA00009524"/>
    </source>
</evidence>
<dbReference type="InterPro" id="IPR000631">
    <property type="entry name" value="CARKD"/>
</dbReference>
<evidence type="ECO:0000313" key="22">
    <source>
        <dbReference type="EMBL" id="GAL18083.1"/>
    </source>
</evidence>
<dbReference type="EC" id="5.1.99.6" evidence="19"/>
<comment type="similarity">
    <text evidence="3 19">In the N-terminal section; belongs to the NnrE/AIBP family.</text>
</comment>
<organism evidence="22 23">
    <name type="scientific">Vibrio maritimus</name>
    <dbReference type="NCBI Taxonomy" id="990268"/>
    <lineage>
        <taxon>Bacteria</taxon>
        <taxon>Pseudomonadati</taxon>
        <taxon>Pseudomonadota</taxon>
        <taxon>Gammaproteobacteria</taxon>
        <taxon>Vibrionales</taxon>
        <taxon>Vibrionaceae</taxon>
        <taxon>Vibrio</taxon>
    </lineage>
</organism>
<comment type="catalytic activity">
    <reaction evidence="1 18 19">
        <text>(6R)-NADHX = (6S)-NADHX</text>
        <dbReference type="Rhea" id="RHEA:32215"/>
        <dbReference type="ChEBI" id="CHEBI:64074"/>
        <dbReference type="ChEBI" id="CHEBI:64075"/>
        <dbReference type="EC" id="5.1.99.6"/>
    </reaction>
</comment>
<keyword evidence="6 17" id="KW-0547">Nucleotide-binding</keyword>
<accession>A0A090RU56</accession>
<keyword evidence="12 17" id="KW-0456">Lyase</keyword>
<evidence type="ECO:0000256" key="19">
    <source>
        <dbReference type="PIRNR" id="PIRNR017184"/>
    </source>
</evidence>
<dbReference type="InterPro" id="IPR029056">
    <property type="entry name" value="Ribokinase-like"/>
</dbReference>
<comment type="catalytic activity">
    <reaction evidence="15 17 19">
        <text>(6S)-NADHX + ADP = AMP + phosphate + NADH + H(+)</text>
        <dbReference type="Rhea" id="RHEA:32223"/>
        <dbReference type="ChEBI" id="CHEBI:15378"/>
        <dbReference type="ChEBI" id="CHEBI:43474"/>
        <dbReference type="ChEBI" id="CHEBI:57945"/>
        <dbReference type="ChEBI" id="CHEBI:64074"/>
        <dbReference type="ChEBI" id="CHEBI:456215"/>
        <dbReference type="ChEBI" id="CHEBI:456216"/>
        <dbReference type="EC" id="4.2.1.136"/>
    </reaction>
</comment>
<dbReference type="SUPFAM" id="SSF53613">
    <property type="entry name" value="Ribokinase-like"/>
    <property type="match status" value="1"/>
</dbReference>
<comment type="subunit">
    <text evidence="17">Homotetramer.</text>
</comment>
<dbReference type="HAMAP" id="MF_01965">
    <property type="entry name" value="NADHX_dehydratase"/>
    <property type="match status" value="1"/>
</dbReference>
<dbReference type="GO" id="GO:0005524">
    <property type="term" value="F:ATP binding"/>
    <property type="evidence" value="ECO:0007669"/>
    <property type="project" value="UniProtKB-UniRule"/>
</dbReference>
<dbReference type="AlphaFoldDB" id="A0A090RU56"/>
<reference evidence="22 23" key="2">
    <citation type="submission" date="2014-09" db="EMBL/GenBank/DDBJ databases">
        <authorList>
            <consortium name="NBRP consortium"/>
            <person name="Sawabe T."/>
            <person name="Meirelles P."/>
            <person name="Nakanishi M."/>
            <person name="Sayaka M."/>
            <person name="Hattori M."/>
            <person name="Ohkuma M."/>
        </authorList>
    </citation>
    <scope>NUCLEOTIDE SEQUENCE [LARGE SCALE GENOMIC DNA]</scope>
    <source>
        <strain evidence="23">JCM19235</strain>
    </source>
</reference>
<comment type="function">
    <text evidence="17">Catalyzes the dehydration of the S-form of NAD(P)HX at the expense of ADP, which is converted to AMP. Together with NAD(P)HX epimerase, which catalyzes the epimerization of the S- and R-forms, the enzyme allows the repair of both epimers of NAD(P)HX, a damaged form of NAD(P)H that is a result of enzymatic or heat-dependent hydration.</text>
</comment>
<dbReference type="NCBIfam" id="TIGR00197">
    <property type="entry name" value="yjeF_nterm"/>
    <property type="match status" value="1"/>
</dbReference>
<feature type="binding site" evidence="18">
    <location>
        <position position="132"/>
    </location>
    <ligand>
        <name>K(+)</name>
        <dbReference type="ChEBI" id="CHEBI:29103"/>
    </ligand>
</feature>
<evidence type="ECO:0000256" key="12">
    <source>
        <dbReference type="ARBA" id="ARBA00023239"/>
    </source>
</evidence>
<keyword evidence="8 17" id="KW-0521">NADP</keyword>
<comment type="similarity">
    <text evidence="17">Belongs to the NnrD/CARKD family.</text>
</comment>
<keyword evidence="7 17" id="KW-0067">ATP-binding</keyword>
<dbReference type="NCBIfam" id="TIGR00196">
    <property type="entry name" value="yjeF_cterm"/>
    <property type="match status" value="1"/>
</dbReference>
<dbReference type="EC" id="4.2.1.136" evidence="19"/>
<feature type="binding site" evidence="17">
    <location>
        <position position="378"/>
    </location>
    <ligand>
        <name>(6S)-NADPHX</name>
        <dbReference type="ChEBI" id="CHEBI:64076"/>
    </ligand>
</feature>
<evidence type="ECO:0000256" key="17">
    <source>
        <dbReference type="HAMAP-Rule" id="MF_01965"/>
    </source>
</evidence>
<dbReference type="GO" id="GO:0046496">
    <property type="term" value="P:nicotinamide nucleotide metabolic process"/>
    <property type="evidence" value="ECO:0007669"/>
    <property type="project" value="UniProtKB-UniRule"/>
</dbReference>
<dbReference type="OrthoDB" id="9806925at2"/>
<feature type="binding site" evidence="18">
    <location>
        <position position="168"/>
    </location>
    <ligand>
        <name>K(+)</name>
        <dbReference type="ChEBI" id="CHEBI:29103"/>
    </ligand>
</feature>
<feature type="binding site" evidence="18">
    <location>
        <position position="147"/>
    </location>
    <ligand>
        <name>(6S)-NADPHX</name>
        <dbReference type="ChEBI" id="CHEBI:64076"/>
    </ligand>
</feature>
<comment type="cofactor">
    <cofactor evidence="17">
        <name>Mg(2+)</name>
        <dbReference type="ChEBI" id="CHEBI:18420"/>
    </cofactor>
</comment>
<dbReference type="PROSITE" id="PS51385">
    <property type="entry name" value="YJEF_N"/>
    <property type="match status" value="1"/>
</dbReference>
<keyword evidence="10 17" id="KW-0520">NAD</keyword>
<evidence type="ECO:0000256" key="9">
    <source>
        <dbReference type="ARBA" id="ARBA00022958"/>
    </source>
</evidence>
<dbReference type="InterPro" id="IPR017953">
    <property type="entry name" value="Carbohydrate_kinase_pred_CS"/>
</dbReference>
<evidence type="ECO:0000256" key="15">
    <source>
        <dbReference type="ARBA" id="ARBA00048238"/>
    </source>
</evidence>
<feature type="binding site" evidence="17">
    <location>
        <position position="444"/>
    </location>
    <ligand>
        <name>(6S)-NADPHX</name>
        <dbReference type="ChEBI" id="CHEBI:64076"/>
    </ligand>
</feature>
<dbReference type="HAMAP" id="MF_01966">
    <property type="entry name" value="NADHX_epimerase"/>
    <property type="match status" value="1"/>
</dbReference>
<feature type="domain" description="YjeF C-terminal" evidence="20">
    <location>
        <begin position="231"/>
        <end position="503"/>
    </location>
</feature>
<evidence type="ECO:0000256" key="6">
    <source>
        <dbReference type="ARBA" id="ARBA00022741"/>
    </source>
</evidence>
<dbReference type="PIRSF" id="PIRSF017184">
    <property type="entry name" value="Nnr"/>
    <property type="match status" value="1"/>
</dbReference>
<dbReference type="FunFam" id="3.40.50.10260:FF:000003">
    <property type="entry name" value="Multifunctional fusion protein"/>
    <property type="match status" value="1"/>
</dbReference>
<evidence type="ECO:0000259" key="21">
    <source>
        <dbReference type="PROSITE" id="PS51385"/>
    </source>
</evidence>
<dbReference type="Proteomes" id="UP000029228">
    <property type="component" value="Unassembled WGS sequence"/>
</dbReference>
<dbReference type="PANTHER" id="PTHR12592">
    <property type="entry name" value="ATP-DEPENDENT (S)-NAD(P)H-HYDRATE DEHYDRATASE FAMILY MEMBER"/>
    <property type="match status" value="1"/>
</dbReference>
<dbReference type="EMBL" id="BBMR01000002">
    <property type="protein sequence ID" value="GAL18083.1"/>
    <property type="molecule type" value="Genomic_DNA"/>
</dbReference>
<keyword evidence="9 18" id="KW-0630">Potassium</keyword>
<dbReference type="CDD" id="cd01171">
    <property type="entry name" value="YXKO-related"/>
    <property type="match status" value="1"/>
</dbReference>
<proteinExistence type="inferred from homology"/>
<comment type="catalytic activity">
    <reaction evidence="2 18 19">
        <text>(6R)-NADPHX = (6S)-NADPHX</text>
        <dbReference type="Rhea" id="RHEA:32227"/>
        <dbReference type="ChEBI" id="CHEBI:64076"/>
        <dbReference type="ChEBI" id="CHEBI:64077"/>
        <dbReference type="EC" id="5.1.99.6"/>
    </reaction>
</comment>
<evidence type="ECO:0000256" key="1">
    <source>
        <dbReference type="ARBA" id="ARBA00000013"/>
    </source>
</evidence>
<feature type="binding site" evidence="17">
    <location>
        <begin position="415"/>
        <end position="419"/>
    </location>
    <ligand>
        <name>AMP</name>
        <dbReference type="ChEBI" id="CHEBI:456215"/>
    </ligand>
</feature>
<evidence type="ECO:0000259" key="20">
    <source>
        <dbReference type="PROSITE" id="PS51383"/>
    </source>
</evidence>
<evidence type="ECO:0000256" key="2">
    <source>
        <dbReference type="ARBA" id="ARBA00000909"/>
    </source>
</evidence>
<dbReference type="PROSITE" id="PS01050">
    <property type="entry name" value="YJEF_C_2"/>
    <property type="match status" value="1"/>
</dbReference>
<reference evidence="22 23" key="1">
    <citation type="submission" date="2014-09" db="EMBL/GenBank/DDBJ databases">
        <title>Vibrio maritimus JCM 19235. (C45) whole genome shotgun sequence.</title>
        <authorList>
            <person name="Sawabe T."/>
            <person name="Meirelles P."/>
            <person name="Nakanishi M."/>
            <person name="Sayaka M."/>
            <person name="Hattori M."/>
            <person name="Ohkuma M."/>
        </authorList>
    </citation>
    <scope>NUCLEOTIDE SEQUENCE [LARGE SCALE GENOMIC DNA]</scope>
    <source>
        <strain evidence="23">JCM19235</strain>
    </source>
</reference>
<comment type="similarity">
    <text evidence="4 19">In the C-terminal section; belongs to the NnrD/CARKD family.</text>
</comment>
<name>A0A090RU56_9VIBR</name>
<evidence type="ECO:0000256" key="5">
    <source>
        <dbReference type="ARBA" id="ARBA00022723"/>
    </source>
</evidence>
<evidence type="ECO:0000256" key="7">
    <source>
        <dbReference type="ARBA" id="ARBA00022840"/>
    </source>
</evidence>
<dbReference type="GO" id="GO:0046872">
    <property type="term" value="F:metal ion binding"/>
    <property type="evidence" value="ECO:0007669"/>
    <property type="project" value="UniProtKB-UniRule"/>
</dbReference>
<feature type="domain" description="YjeF N-terminal" evidence="21">
    <location>
        <begin position="20"/>
        <end position="222"/>
    </location>
</feature>
<dbReference type="GO" id="GO:0052856">
    <property type="term" value="F:NAD(P)HX epimerase activity"/>
    <property type="evidence" value="ECO:0007669"/>
    <property type="project" value="UniProtKB-UniRule"/>
</dbReference>
<gene>
    <name evidence="18" type="primary">nnrE</name>
    <name evidence="17" type="synonym">nnrD</name>
    <name evidence="22" type="ORF">JCM19235_6636</name>
</gene>
<dbReference type="InterPro" id="IPR030677">
    <property type="entry name" value="Nnr"/>
</dbReference>